<dbReference type="Pfam" id="PF09722">
    <property type="entry name" value="Xre_MbcA_ParS_C"/>
    <property type="match status" value="1"/>
</dbReference>
<evidence type="ECO:0000313" key="4">
    <source>
        <dbReference type="Proteomes" id="UP000325255"/>
    </source>
</evidence>
<accession>A0A5M6II64</accession>
<name>A0A5M6II64_9PROT</name>
<keyword evidence="4" id="KW-1185">Reference proteome</keyword>
<comment type="caution">
    <text evidence="3">The sequence shown here is derived from an EMBL/GenBank/DDBJ whole genome shotgun (WGS) entry which is preliminary data.</text>
</comment>
<reference evidence="3 4" key="1">
    <citation type="submission" date="2019-09" db="EMBL/GenBank/DDBJ databases">
        <title>Genome sequence of Rhodovastum atsumiense, a diverse member of the Acetobacteraceae family of non-sulfur purple photosynthetic bacteria.</title>
        <authorList>
            <person name="Meyer T."/>
            <person name="Kyndt J."/>
        </authorList>
    </citation>
    <scope>NUCLEOTIDE SEQUENCE [LARGE SCALE GENOMIC DNA]</scope>
    <source>
        <strain evidence="3 4">DSM 21279</strain>
    </source>
</reference>
<gene>
    <name evidence="3" type="ORF">F1189_31630</name>
</gene>
<dbReference type="Proteomes" id="UP000325255">
    <property type="component" value="Unassembled WGS sequence"/>
</dbReference>
<evidence type="ECO:0000259" key="1">
    <source>
        <dbReference type="Pfam" id="PF09722"/>
    </source>
</evidence>
<dbReference type="GO" id="GO:0003677">
    <property type="term" value="F:DNA binding"/>
    <property type="evidence" value="ECO:0007669"/>
    <property type="project" value="InterPro"/>
</dbReference>
<feature type="domain" description="Antitoxin Xre-like helix-turn-helix" evidence="2">
    <location>
        <begin position="33"/>
        <end position="95"/>
    </location>
</feature>
<evidence type="ECO:0000313" key="3">
    <source>
        <dbReference type="EMBL" id="KAA5607904.1"/>
    </source>
</evidence>
<dbReference type="Pfam" id="PF20432">
    <property type="entry name" value="Xre-like-HTH"/>
    <property type="match status" value="1"/>
</dbReference>
<organism evidence="3 4">
    <name type="scientific">Rhodovastum atsumiense</name>
    <dbReference type="NCBI Taxonomy" id="504468"/>
    <lineage>
        <taxon>Bacteria</taxon>
        <taxon>Pseudomonadati</taxon>
        <taxon>Pseudomonadota</taxon>
        <taxon>Alphaproteobacteria</taxon>
        <taxon>Acetobacterales</taxon>
        <taxon>Acetobacteraceae</taxon>
        <taxon>Rhodovastum</taxon>
    </lineage>
</organism>
<protein>
    <submittedName>
        <fullName evidence="3">DUF2384 domain-containing protein</fullName>
    </submittedName>
</protein>
<evidence type="ECO:0000259" key="2">
    <source>
        <dbReference type="Pfam" id="PF20432"/>
    </source>
</evidence>
<dbReference type="InterPro" id="IPR024467">
    <property type="entry name" value="Xre/MbcA/ParS-like_toxin-bd"/>
</dbReference>
<proteinExistence type="predicted"/>
<dbReference type="RefSeq" id="WP_150045830.1">
    <property type="nucleotide sequence ID" value="NZ_OW485604.1"/>
</dbReference>
<sequence length="161" mass="17246">MPRAASSVGTIPPSSGTAPAELSYLDVFRPPQERISMIRHGLWATEAKRILAERAIGQGAALKALNMSAATFNKKVKQDLPLSRDEGERVLGIARLRGQFQAMMEDSGNPEGFDAAAWLSRWLTEPLPSLGGIRPVDLMDTMEGQAVVATALAQIQAGAYA</sequence>
<dbReference type="InterPro" id="IPR046847">
    <property type="entry name" value="Xre-like_HTH"/>
</dbReference>
<dbReference type="AlphaFoldDB" id="A0A5M6II64"/>
<dbReference type="OrthoDB" id="5918037at2"/>
<dbReference type="EMBL" id="VWPK01000137">
    <property type="protein sequence ID" value="KAA5607904.1"/>
    <property type="molecule type" value="Genomic_DNA"/>
</dbReference>
<feature type="domain" description="Antitoxin Xre/MbcA/ParS-like toxin-binding" evidence="1">
    <location>
        <begin position="113"/>
        <end position="158"/>
    </location>
</feature>